<gene>
    <name evidence="6" type="ORF">N7469_002896</name>
</gene>
<accession>A0A9W9PBG5</accession>
<dbReference type="AlphaFoldDB" id="A0A9W9PBG5"/>
<dbReference type="GO" id="GO:0008171">
    <property type="term" value="F:O-methyltransferase activity"/>
    <property type="evidence" value="ECO:0007669"/>
    <property type="project" value="InterPro"/>
</dbReference>
<dbReference type="Pfam" id="PF00891">
    <property type="entry name" value="Methyltransf_2"/>
    <property type="match status" value="1"/>
</dbReference>
<dbReference type="PANTHER" id="PTHR43712">
    <property type="entry name" value="PUTATIVE (AFU_ORTHOLOGUE AFUA_4G14580)-RELATED"/>
    <property type="match status" value="1"/>
</dbReference>
<proteinExistence type="inferred from homology"/>
<sequence>MTRENTEVELLASRITQLARKYSDATHAGSEATEIIRSISATCTELNAVVSSPETWVERIALSYNGTVAICILLDLNIFRILLENNGSASLRCALKEAVAQHILDEPSLDLYKLNNRSGYLLDDNSACWVHYLADVGLKAAASLPQYVRDNRGQIAEGRHRSAFQMAYDTDEPFYQYLHSVDPLRGERFDKGLQRHAGGAAQTSIEDIFDFTYLKPGAVLVDIGGGRGQHSIRIARRHPHVSFIIQDYESTSPSKEEIDDESVYRRLQWQQHDYFNEQPIKGADIYMLSNILMDNTTGDCRRILERIAEAMTEKESVLLIDDGIELDNSSKTHSCYGSSMNMHMLAVLGTLFRTREQWELLFSQIPGRLEVTGSWPVDGGRVIFEVRKMT</sequence>
<reference evidence="6" key="2">
    <citation type="journal article" date="2023" name="IMA Fungus">
        <title>Comparative genomic study of the Penicillium genus elucidates a diverse pangenome and 15 lateral gene transfer events.</title>
        <authorList>
            <person name="Petersen C."/>
            <person name="Sorensen T."/>
            <person name="Nielsen M.R."/>
            <person name="Sondergaard T.E."/>
            <person name="Sorensen J.L."/>
            <person name="Fitzpatrick D.A."/>
            <person name="Frisvad J.C."/>
            <person name="Nielsen K.L."/>
        </authorList>
    </citation>
    <scope>NUCLEOTIDE SEQUENCE</scope>
    <source>
        <strain evidence="6">IBT 23319</strain>
    </source>
</reference>
<evidence type="ECO:0000313" key="7">
    <source>
        <dbReference type="Proteomes" id="UP001147733"/>
    </source>
</evidence>
<comment type="caution">
    <text evidence="6">The sequence shown here is derived from an EMBL/GenBank/DDBJ whole genome shotgun (WGS) entry which is preliminary data.</text>
</comment>
<dbReference type="InterPro" id="IPR016461">
    <property type="entry name" value="COMT-like"/>
</dbReference>
<dbReference type="GO" id="GO:0044550">
    <property type="term" value="P:secondary metabolite biosynthetic process"/>
    <property type="evidence" value="ECO:0007669"/>
    <property type="project" value="UniProtKB-ARBA"/>
</dbReference>
<evidence type="ECO:0000256" key="2">
    <source>
        <dbReference type="ARBA" id="ARBA00022679"/>
    </source>
</evidence>
<dbReference type="InterPro" id="IPR001077">
    <property type="entry name" value="COMT_C"/>
</dbReference>
<dbReference type="OrthoDB" id="1606438at2759"/>
<organism evidence="6 7">
    <name type="scientific">Penicillium citrinum</name>
    <dbReference type="NCBI Taxonomy" id="5077"/>
    <lineage>
        <taxon>Eukaryota</taxon>
        <taxon>Fungi</taxon>
        <taxon>Dikarya</taxon>
        <taxon>Ascomycota</taxon>
        <taxon>Pezizomycotina</taxon>
        <taxon>Eurotiomycetes</taxon>
        <taxon>Eurotiomycetidae</taxon>
        <taxon>Eurotiales</taxon>
        <taxon>Aspergillaceae</taxon>
        <taxon>Penicillium</taxon>
    </lineage>
</organism>
<dbReference type="EMBL" id="JAPQKT010000002">
    <property type="protein sequence ID" value="KAJ5241305.1"/>
    <property type="molecule type" value="Genomic_DNA"/>
</dbReference>
<evidence type="ECO:0000256" key="4">
    <source>
        <dbReference type="ARBA" id="ARBA00038277"/>
    </source>
</evidence>
<dbReference type="PANTHER" id="PTHR43712:SF5">
    <property type="entry name" value="O-METHYLTRANSFERASE ASQN-RELATED"/>
    <property type="match status" value="1"/>
</dbReference>
<dbReference type="GeneID" id="81380983"/>
<dbReference type="Gene3D" id="3.40.50.150">
    <property type="entry name" value="Vaccinia Virus protein VP39"/>
    <property type="match status" value="1"/>
</dbReference>
<dbReference type="RefSeq" id="XP_056504310.1">
    <property type="nucleotide sequence ID" value="XM_056641816.1"/>
</dbReference>
<feature type="domain" description="O-methyltransferase C-terminal" evidence="5">
    <location>
        <begin position="154"/>
        <end position="363"/>
    </location>
</feature>
<keyword evidence="2" id="KW-0808">Transferase</keyword>
<name>A0A9W9PBG5_PENCI</name>
<dbReference type="SUPFAM" id="SSF53335">
    <property type="entry name" value="S-adenosyl-L-methionine-dependent methyltransferases"/>
    <property type="match status" value="1"/>
</dbReference>
<evidence type="ECO:0000259" key="5">
    <source>
        <dbReference type="Pfam" id="PF00891"/>
    </source>
</evidence>
<dbReference type="PROSITE" id="PS51683">
    <property type="entry name" value="SAM_OMT_II"/>
    <property type="match status" value="1"/>
</dbReference>
<evidence type="ECO:0000256" key="1">
    <source>
        <dbReference type="ARBA" id="ARBA00022603"/>
    </source>
</evidence>
<evidence type="ECO:0000256" key="3">
    <source>
        <dbReference type="ARBA" id="ARBA00022691"/>
    </source>
</evidence>
<dbReference type="InterPro" id="IPR029063">
    <property type="entry name" value="SAM-dependent_MTases_sf"/>
</dbReference>
<reference evidence="6" key="1">
    <citation type="submission" date="2022-11" db="EMBL/GenBank/DDBJ databases">
        <authorList>
            <person name="Petersen C."/>
        </authorList>
    </citation>
    <scope>NUCLEOTIDE SEQUENCE</scope>
    <source>
        <strain evidence="6">IBT 23319</strain>
    </source>
</reference>
<dbReference type="Proteomes" id="UP001147733">
    <property type="component" value="Unassembled WGS sequence"/>
</dbReference>
<keyword evidence="1" id="KW-0489">Methyltransferase</keyword>
<keyword evidence="3" id="KW-0949">S-adenosyl-L-methionine</keyword>
<protein>
    <recommendedName>
        <fullName evidence="5">O-methyltransferase C-terminal domain-containing protein</fullName>
    </recommendedName>
</protein>
<dbReference type="GO" id="GO:0032259">
    <property type="term" value="P:methylation"/>
    <property type="evidence" value="ECO:0007669"/>
    <property type="project" value="UniProtKB-KW"/>
</dbReference>
<keyword evidence="7" id="KW-1185">Reference proteome</keyword>
<evidence type="ECO:0000313" key="6">
    <source>
        <dbReference type="EMBL" id="KAJ5241305.1"/>
    </source>
</evidence>
<comment type="similarity">
    <text evidence="4">Belongs to the class I-like SAM-binding methyltransferase superfamily. Cation-independent O-methyltransferase family.</text>
</comment>